<keyword evidence="6" id="KW-0812">Transmembrane</keyword>
<dbReference type="PANTHER" id="PTHR10434:SF64">
    <property type="entry name" value="1-ACYL-SN-GLYCEROL-3-PHOSPHATE ACYLTRANSFERASE-RELATED"/>
    <property type="match status" value="1"/>
</dbReference>
<name>A0A4Q0MHK0_9SPHI</name>
<feature type="transmembrane region" description="Helical" evidence="6">
    <location>
        <begin position="12"/>
        <end position="32"/>
    </location>
</feature>
<dbReference type="RefSeq" id="WP_128767684.1">
    <property type="nucleotide sequence ID" value="NZ_RXOC01000001.1"/>
</dbReference>
<dbReference type="SMART" id="SM00563">
    <property type="entry name" value="PlsC"/>
    <property type="match status" value="1"/>
</dbReference>
<protein>
    <submittedName>
        <fullName evidence="8">1-acyl-sn-glycerol-3-phosphate acyltransferase</fullName>
    </submittedName>
</protein>
<proteinExistence type="predicted"/>
<accession>A0A4Q0MHK0</accession>
<dbReference type="GO" id="GO:0006654">
    <property type="term" value="P:phosphatidic acid biosynthetic process"/>
    <property type="evidence" value="ECO:0007669"/>
    <property type="project" value="TreeGrafter"/>
</dbReference>
<comment type="pathway">
    <text evidence="1">Lipid metabolism.</text>
</comment>
<reference evidence="8 9" key="1">
    <citation type="submission" date="2018-12" db="EMBL/GenBank/DDBJ databases">
        <title>The Draft Genome Sequence of the Soil Bacterium Pedobacter tournemirensis R1.</title>
        <authorList>
            <person name="He J."/>
        </authorList>
    </citation>
    <scope>NUCLEOTIDE SEQUENCE [LARGE SCALE GENOMIC DNA]</scope>
    <source>
        <strain evidence="8 9">R1</strain>
    </source>
</reference>
<evidence type="ECO:0000313" key="9">
    <source>
        <dbReference type="Proteomes" id="UP000290848"/>
    </source>
</evidence>
<comment type="caution">
    <text evidence="8">The sequence shown here is derived from an EMBL/GenBank/DDBJ whole genome shotgun (WGS) entry which is preliminary data.</text>
</comment>
<gene>
    <name evidence="8" type="ORF">EKH83_01910</name>
</gene>
<dbReference type="InterPro" id="IPR002123">
    <property type="entry name" value="Plipid/glycerol_acylTrfase"/>
</dbReference>
<dbReference type="Proteomes" id="UP000290848">
    <property type="component" value="Unassembled WGS sequence"/>
</dbReference>
<keyword evidence="5 8" id="KW-0012">Acyltransferase</keyword>
<dbReference type="CDD" id="cd07989">
    <property type="entry name" value="LPLAT_AGPAT-like"/>
    <property type="match status" value="1"/>
</dbReference>
<evidence type="ECO:0000313" key="8">
    <source>
        <dbReference type="EMBL" id="RXF72499.1"/>
    </source>
</evidence>
<organism evidence="8 9">
    <name type="scientific">Arcticibacter tournemirensis</name>
    <dbReference type="NCBI Taxonomy" id="699437"/>
    <lineage>
        <taxon>Bacteria</taxon>
        <taxon>Pseudomonadati</taxon>
        <taxon>Bacteroidota</taxon>
        <taxon>Sphingobacteriia</taxon>
        <taxon>Sphingobacteriales</taxon>
        <taxon>Sphingobacteriaceae</taxon>
        <taxon>Arcticibacter</taxon>
    </lineage>
</organism>
<keyword evidence="6" id="KW-1133">Transmembrane helix</keyword>
<dbReference type="EMBL" id="RXOC01000001">
    <property type="protein sequence ID" value="RXF72499.1"/>
    <property type="molecule type" value="Genomic_DNA"/>
</dbReference>
<evidence type="ECO:0000256" key="4">
    <source>
        <dbReference type="ARBA" id="ARBA00023098"/>
    </source>
</evidence>
<sequence length="245" mass="28380">MKRFLKQIHRYLYIGSVVFFFILYYPFLYYYSRKRERFTGLNKVRRSLGFVTSAAVGFFYRFSFERPIDWSGKFIICANHSSILDITAITLMVRSNFAFLGKEELLNNPVTGLFFKTVDIPLNRESKMSSFRAFKRADEYIRNGMSLVIFPEGKIPDTYPPQLSTFKNGPFKLAIEHQIPIIPVSITNAWEKMWDDGSEYGSRPGICHICVHSQIETAGLTVDDTDLLGRKVHDIIKGRLEKNET</sequence>
<keyword evidence="3 8" id="KW-0808">Transferase</keyword>
<keyword evidence="4" id="KW-0443">Lipid metabolism</keyword>
<dbReference type="GO" id="GO:0003841">
    <property type="term" value="F:1-acylglycerol-3-phosphate O-acyltransferase activity"/>
    <property type="evidence" value="ECO:0007669"/>
    <property type="project" value="TreeGrafter"/>
</dbReference>
<dbReference type="PANTHER" id="PTHR10434">
    <property type="entry name" value="1-ACYL-SN-GLYCEROL-3-PHOSPHATE ACYLTRANSFERASE"/>
    <property type="match status" value="1"/>
</dbReference>
<evidence type="ECO:0000256" key="2">
    <source>
        <dbReference type="ARBA" id="ARBA00022516"/>
    </source>
</evidence>
<evidence type="ECO:0000256" key="6">
    <source>
        <dbReference type="SAM" id="Phobius"/>
    </source>
</evidence>
<evidence type="ECO:0000259" key="7">
    <source>
        <dbReference type="SMART" id="SM00563"/>
    </source>
</evidence>
<feature type="domain" description="Phospholipid/glycerol acyltransferase" evidence="7">
    <location>
        <begin position="74"/>
        <end position="189"/>
    </location>
</feature>
<keyword evidence="2" id="KW-0444">Lipid biosynthesis</keyword>
<keyword evidence="6" id="KW-0472">Membrane</keyword>
<evidence type="ECO:0000256" key="3">
    <source>
        <dbReference type="ARBA" id="ARBA00022679"/>
    </source>
</evidence>
<dbReference type="SUPFAM" id="SSF69593">
    <property type="entry name" value="Glycerol-3-phosphate (1)-acyltransferase"/>
    <property type="match status" value="1"/>
</dbReference>
<dbReference type="AlphaFoldDB" id="A0A4Q0MHK0"/>
<evidence type="ECO:0000256" key="1">
    <source>
        <dbReference type="ARBA" id="ARBA00005189"/>
    </source>
</evidence>
<evidence type="ECO:0000256" key="5">
    <source>
        <dbReference type="ARBA" id="ARBA00023315"/>
    </source>
</evidence>
<dbReference type="Pfam" id="PF01553">
    <property type="entry name" value="Acyltransferase"/>
    <property type="match status" value="1"/>
</dbReference>